<protein>
    <submittedName>
        <fullName evidence="2">Uncharacterized protein</fullName>
    </submittedName>
</protein>
<feature type="transmembrane region" description="Helical" evidence="1">
    <location>
        <begin position="86"/>
        <end position="110"/>
    </location>
</feature>
<feature type="transmembrane region" description="Helical" evidence="1">
    <location>
        <begin position="12"/>
        <end position="32"/>
    </location>
</feature>
<comment type="caution">
    <text evidence="2">The sequence shown here is derived from an EMBL/GenBank/DDBJ whole genome shotgun (WGS) entry which is preliminary data.</text>
</comment>
<sequence length="119" mass="13462">MVSGIKRHVGLTLMLTGLFHNILGLVGFMTQLQPMVAEGLWDTVGNGQWDRVTAFWFLMLGFMLILFGYTVDWLMKKKGITPPVSLGWMLFVFCLIGVIVMPTSGFWLGLPQAWLLLRK</sequence>
<evidence type="ECO:0000256" key="1">
    <source>
        <dbReference type="SAM" id="Phobius"/>
    </source>
</evidence>
<dbReference type="Proteomes" id="UP000281915">
    <property type="component" value="Unassembled WGS sequence"/>
</dbReference>
<keyword evidence="1" id="KW-1133">Transmembrane helix</keyword>
<organism evidence="2 3">
    <name type="scientific">Brevibacillus panacihumi</name>
    <dbReference type="NCBI Taxonomy" id="497735"/>
    <lineage>
        <taxon>Bacteria</taxon>
        <taxon>Bacillati</taxon>
        <taxon>Bacillota</taxon>
        <taxon>Bacilli</taxon>
        <taxon>Bacillales</taxon>
        <taxon>Paenibacillaceae</taxon>
        <taxon>Brevibacillus</taxon>
    </lineage>
</organism>
<feature type="transmembrane region" description="Helical" evidence="1">
    <location>
        <begin position="52"/>
        <end position="74"/>
    </location>
</feature>
<gene>
    <name evidence="2" type="ORF">EDM58_25240</name>
</gene>
<dbReference type="EMBL" id="RHHT01000089">
    <property type="protein sequence ID" value="RNB67682.1"/>
    <property type="molecule type" value="Genomic_DNA"/>
</dbReference>
<evidence type="ECO:0000313" key="3">
    <source>
        <dbReference type="Proteomes" id="UP000281915"/>
    </source>
</evidence>
<name>A0A3M8BW57_9BACL</name>
<dbReference type="InterPro" id="IPR045590">
    <property type="entry name" value="DUF6463"/>
</dbReference>
<dbReference type="AlphaFoldDB" id="A0A3M8BW57"/>
<dbReference type="Pfam" id="PF20064">
    <property type="entry name" value="DUF6463"/>
    <property type="match status" value="1"/>
</dbReference>
<accession>A0A3M8BW57</accession>
<keyword evidence="1" id="KW-0472">Membrane</keyword>
<evidence type="ECO:0000313" key="2">
    <source>
        <dbReference type="EMBL" id="RNB67682.1"/>
    </source>
</evidence>
<proteinExistence type="predicted"/>
<reference evidence="2 3" key="1">
    <citation type="submission" date="2018-10" db="EMBL/GenBank/DDBJ databases">
        <title>Phylogenomics of Brevibacillus.</title>
        <authorList>
            <person name="Dunlap C."/>
        </authorList>
    </citation>
    <scope>NUCLEOTIDE SEQUENCE [LARGE SCALE GENOMIC DNA]</scope>
    <source>
        <strain evidence="2 3">JCM 15085</strain>
    </source>
</reference>
<dbReference type="RefSeq" id="WP_122915788.1">
    <property type="nucleotide sequence ID" value="NZ_RHHT01000089.1"/>
</dbReference>
<keyword evidence="1" id="KW-0812">Transmembrane</keyword>